<keyword evidence="2 5" id="KW-0012">Acyltransferase</keyword>
<organism evidence="5 6">
    <name type="scientific">Saccharothrix syringae</name>
    <name type="common">Nocardiopsis syringae</name>
    <dbReference type="NCBI Taxonomy" id="103733"/>
    <lineage>
        <taxon>Bacteria</taxon>
        <taxon>Bacillati</taxon>
        <taxon>Actinomycetota</taxon>
        <taxon>Actinomycetes</taxon>
        <taxon>Pseudonocardiales</taxon>
        <taxon>Pseudonocardiaceae</taxon>
        <taxon>Saccharothrix</taxon>
    </lineage>
</organism>
<keyword evidence="1 5" id="KW-0808">Transferase</keyword>
<dbReference type="SMART" id="SM00563">
    <property type="entry name" value="PlsC"/>
    <property type="match status" value="1"/>
</dbReference>
<evidence type="ECO:0000256" key="1">
    <source>
        <dbReference type="ARBA" id="ARBA00022679"/>
    </source>
</evidence>
<dbReference type="PANTHER" id="PTHR10434:SF55">
    <property type="entry name" value="POSSIBLE ACYLTRANSFERASE"/>
    <property type="match status" value="1"/>
</dbReference>
<dbReference type="AlphaFoldDB" id="A0A5Q0H9L0"/>
<evidence type="ECO:0000256" key="2">
    <source>
        <dbReference type="ARBA" id="ARBA00023315"/>
    </source>
</evidence>
<evidence type="ECO:0000313" key="5">
    <source>
        <dbReference type="EMBL" id="QFZ22615.1"/>
    </source>
</evidence>
<dbReference type="KEGG" id="ssyi:EKG83_38955"/>
<accession>A0A5Q0H9L0</accession>
<dbReference type="OrthoDB" id="3554363at2"/>
<dbReference type="Pfam" id="PF01553">
    <property type="entry name" value="Acyltransferase"/>
    <property type="match status" value="1"/>
</dbReference>
<sequence>MVYTVVPQAPGAPRVTWDVTCAASRPWLPRTRCAGTSTRRSLPAVSTPLLWRVLTAVDEAVVALSGRLEVTGDVPADLRGRPLLLASNHIGNLDPFVLIAACRRLGVAPRFLLAGGLLDAPVLGPALRASGHLRVDRASADVGEAYHRTVEALKRGGDPIAMYPEGRISLDPGLWPERGKTGAARLALSGGIPVVPVSQWGAHEAVYWGNLKVQGWADAKPYLTSYLRGLRNRPTFKVHFGKPVDLSGLVDGKPGDARRAHERIMRAITEGLVPLRVDEPDLPKFHDPTRPTTGSSPWRP</sequence>
<dbReference type="GO" id="GO:0005886">
    <property type="term" value="C:plasma membrane"/>
    <property type="evidence" value="ECO:0007669"/>
    <property type="project" value="TreeGrafter"/>
</dbReference>
<dbReference type="PANTHER" id="PTHR10434">
    <property type="entry name" value="1-ACYL-SN-GLYCEROL-3-PHOSPHATE ACYLTRANSFERASE"/>
    <property type="match status" value="1"/>
</dbReference>
<dbReference type="GO" id="GO:0006654">
    <property type="term" value="P:phosphatidic acid biosynthetic process"/>
    <property type="evidence" value="ECO:0007669"/>
    <property type="project" value="TreeGrafter"/>
</dbReference>
<feature type="compositionally biased region" description="Basic and acidic residues" evidence="3">
    <location>
        <begin position="279"/>
        <end position="289"/>
    </location>
</feature>
<gene>
    <name evidence="5" type="ORF">EKG83_38955</name>
</gene>
<dbReference type="InterPro" id="IPR002123">
    <property type="entry name" value="Plipid/glycerol_acylTrfase"/>
</dbReference>
<proteinExistence type="predicted"/>
<evidence type="ECO:0000256" key="3">
    <source>
        <dbReference type="SAM" id="MobiDB-lite"/>
    </source>
</evidence>
<dbReference type="CDD" id="cd07989">
    <property type="entry name" value="LPLAT_AGPAT-like"/>
    <property type="match status" value="1"/>
</dbReference>
<dbReference type="SUPFAM" id="SSF69593">
    <property type="entry name" value="Glycerol-3-phosphate (1)-acyltransferase"/>
    <property type="match status" value="1"/>
</dbReference>
<dbReference type="Proteomes" id="UP000325787">
    <property type="component" value="Chromosome"/>
</dbReference>
<feature type="region of interest" description="Disordered" evidence="3">
    <location>
        <begin position="279"/>
        <end position="300"/>
    </location>
</feature>
<evidence type="ECO:0000259" key="4">
    <source>
        <dbReference type="SMART" id="SM00563"/>
    </source>
</evidence>
<dbReference type="EMBL" id="CP034550">
    <property type="protein sequence ID" value="QFZ22615.1"/>
    <property type="molecule type" value="Genomic_DNA"/>
</dbReference>
<name>A0A5Q0H9L0_SACSY</name>
<reference evidence="6" key="1">
    <citation type="journal article" date="2021" name="Curr. Microbiol.">
        <title>Complete genome of nocamycin-producing strain Saccharothrix syringae NRRL B-16468 reveals the biosynthetic potential for secondary metabolites.</title>
        <authorList>
            <person name="Mo X."/>
            <person name="Yang S."/>
        </authorList>
    </citation>
    <scope>NUCLEOTIDE SEQUENCE [LARGE SCALE GENOMIC DNA]</scope>
    <source>
        <strain evidence="6">ATCC 51364 / DSM 43886 / JCM 6844 / KCTC 9398 / NBRC 14523 / NRRL B-16468 / INA 2240</strain>
    </source>
</reference>
<dbReference type="GO" id="GO:0003841">
    <property type="term" value="F:1-acylglycerol-3-phosphate O-acyltransferase activity"/>
    <property type="evidence" value="ECO:0007669"/>
    <property type="project" value="TreeGrafter"/>
</dbReference>
<keyword evidence="6" id="KW-1185">Reference proteome</keyword>
<feature type="compositionally biased region" description="Polar residues" evidence="3">
    <location>
        <begin position="290"/>
        <end position="300"/>
    </location>
</feature>
<protein>
    <submittedName>
        <fullName evidence="5">1-acyl-sn-glycerol-3-phosphate acyltransferase</fullName>
    </submittedName>
</protein>
<feature type="domain" description="Phospholipid/glycerol acyltransferase" evidence="4">
    <location>
        <begin position="83"/>
        <end position="202"/>
    </location>
</feature>
<evidence type="ECO:0000313" key="6">
    <source>
        <dbReference type="Proteomes" id="UP000325787"/>
    </source>
</evidence>